<evidence type="ECO:0000256" key="1">
    <source>
        <dbReference type="SAM" id="MobiDB-lite"/>
    </source>
</evidence>
<dbReference type="EMBL" id="ASPP01038027">
    <property type="protein sequence ID" value="ETO01531.1"/>
    <property type="molecule type" value="Genomic_DNA"/>
</dbReference>
<reference evidence="2 3" key="1">
    <citation type="journal article" date="2013" name="Curr. Biol.">
        <title>The Genome of the Foraminiferan Reticulomyxa filosa.</title>
        <authorList>
            <person name="Glockner G."/>
            <person name="Hulsmann N."/>
            <person name="Schleicher M."/>
            <person name="Noegel A.A."/>
            <person name="Eichinger L."/>
            <person name="Gallinger C."/>
            <person name="Pawlowski J."/>
            <person name="Sierra R."/>
            <person name="Euteneuer U."/>
            <person name="Pillet L."/>
            <person name="Moustafa A."/>
            <person name="Platzer M."/>
            <person name="Groth M."/>
            <person name="Szafranski K."/>
            <person name="Schliwa M."/>
        </authorList>
    </citation>
    <scope>NUCLEOTIDE SEQUENCE [LARGE SCALE GENOMIC DNA]</scope>
</reference>
<organism evidence="2 3">
    <name type="scientific">Reticulomyxa filosa</name>
    <dbReference type="NCBI Taxonomy" id="46433"/>
    <lineage>
        <taxon>Eukaryota</taxon>
        <taxon>Sar</taxon>
        <taxon>Rhizaria</taxon>
        <taxon>Retaria</taxon>
        <taxon>Foraminifera</taxon>
        <taxon>Monothalamids</taxon>
        <taxon>Reticulomyxidae</taxon>
        <taxon>Reticulomyxa</taxon>
    </lineage>
</organism>
<name>X6LJJ2_RETFI</name>
<keyword evidence="3" id="KW-1185">Reference proteome</keyword>
<feature type="compositionally biased region" description="Basic and acidic residues" evidence="1">
    <location>
        <begin position="54"/>
        <end position="69"/>
    </location>
</feature>
<protein>
    <submittedName>
        <fullName evidence="2">Uncharacterized protein</fullName>
    </submittedName>
</protein>
<accession>X6LJJ2</accession>
<proteinExistence type="predicted"/>
<dbReference type="Proteomes" id="UP000023152">
    <property type="component" value="Unassembled WGS sequence"/>
</dbReference>
<feature type="compositionally biased region" description="Basic and acidic residues" evidence="1">
    <location>
        <begin position="35"/>
        <end position="46"/>
    </location>
</feature>
<evidence type="ECO:0000313" key="3">
    <source>
        <dbReference type="Proteomes" id="UP000023152"/>
    </source>
</evidence>
<comment type="caution">
    <text evidence="2">The sequence shown here is derived from an EMBL/GenBank/DDBJ whole genome shotgun (WGS) entry which is preliminary data.</text>
</comment>
<feature type="region of interest" description="Disordered" evidence="1">
    <location>
        <begin position="1"/>
        <end position="82"/>
    </location>
</feature>
<feature type="compositionally biased region" description="Basic and acidic residues" evidence="1">
    <location>
        <begin position="1"/>
        <end position="27"/>
    </location>
</feature>
<gene>
    <name evidence="2" type="ORF">RFI_35909</name>
</gene>
<feature type="non-terminal residue" evidence="2">
    <location>
        <position position="82"/>
    </location>
</feature>
<sequence length="82" mass="9905">MERREREKKSIADARRAKQNKEKETNEKILVNEASRPKEKNKEINEKIYTNKTSEAKKENKNEELDTTKQKLMRHYQSQDKL</sequence>
<dbReference type="AlphaFoldDB" id="X6LJJ2"/>
<evidence type="ECO:0000313" key="2">
    <source>
        <dbReference type="EMBL" id="ETO01531.1"/>
    </source>
</evidence>